<gene>
    <name evidence="2" type="ORF">PG986_008796</name>
</gene>
<keyword evidence="1" id="KW-1133">Transmembrane helix</keyword>
<dbReference type="Proteomes" id="UP001391051">
    <property type="component" value="Unassembled WGS sequence"/>
</dbReference>
<sequence length="298" mass="32943">MAHTGRRYNGTRIYFFKRPTFLRDFAKVLLRGAPVYFLFGLPLTIAGAVTRPNGAPTLGLLIPGVVILIPTVLILLSAPAMLYHIYDGKFWSTQALFVGMEGVPATLGFVEGRLFGPDRGRLKWGVGGSRLSRHELPSEGECIGLPPLLGEDNSETSEPLLPIFTFIDTYSTTAAAFRSARPPMAVVVFGREGGMQRAALCSYDWKRNNFAREQVVRLKTTVFDRMLRMDRFRFSLERRQSSETDRVHGRIGTRRPREPVPKLDVGAYVGGSRAEKWTTDLVLLSGNPGPSPLDASAG</sequence>
<keyword evidence="1" id="KW-0812">Transmembrane</keyword>
<accession>A0ABR1Q5T7</accession>
<evidence type="ECO:0000313" key="2">
    <source>
        <dbReference type="EMBL" id="KAK7947910.1"/>
    </source>
</evidence>
<comment type="caution">
    <text evidence="2">The sequence shown here is derived from an EMBL/GenBank/DDBJ whole genome shotgun (WGS) entry which is preliminary data.</text>
</comment>
<organism evidence="2 3">
    <name type="scientific">Apiospora aurea</name>
    <dbReference type="NCBI Taxonomy" id="335848"/>
    <lineage>
        <taxon>Eukaryota</taxon>
        <taxon>Fungi</taxon>
        <taxon>Dikarya</taxon>
        <taxon>Ascomycota</taxon>
        <taxon>Pezizomycotina</taxon>
        <taxon>Sordariomycetes</taxon>
        <taxon>Xylariomycetidae</taxon>
        <taxon>Amphisphaeriales</taxon>
        <taxon>Apiosporaceae</taxon>
        <taxon>Apiospora</taxon>
    </lineage>
</organism>
<feature type="transmembrane region" description="Helical" evidence="1">
    <location>
        <begin position="28"/>
        <end position="49"/>
    </location>
</feature>
<dbReference type="RefSeq" id="XP_066697416.1">
    <property type="nucleotide sequence ID" value="XM_066845018.1"/>
</dbReference>
<name>A0ABR1Q5T7_9PEZI</name>
<proteinExistence type="predicted"/>
<feature type="transmembrane region" description="Helical" evidence="1">
    <location>
        <begin position="61"/>
        <end position="86"/>
    </location>
</feature>
<dbReference type="GeneID" id="92078080"/>
<reference evidence="2 3" key="1">
    <citation type="submission" date="2023-01" db="EMBL/GenBank/DDBJ databases">
        <title>Analysis of 21 Apiospora genomes using comparative genomics revels a genus with tremendous synthesis potential of carbohydrate active enzymes and secondary metabolites.</title>
        <authorList>
            <person name="Sorensen T."/>
        </authorList>
    </citation>
    <scope>NUCLEOTIDE SEQUENCE [LARGE SCALE GENOMIC DNA]</scope>
    <source>
        <strain evidence="2 3">CBS 24483</strain>
    </source>
</reference>
<keyword evidence="1" id="KW-0472">Membrane</keyword>
<protein>
    <submittedName>
        <fullName evidence="2">Uncharacterized protein</fullName>
    </submittedName>
</protein>
<keyword evidence="3" id="KW-1185">Reference proteome</keyword>
<dbReference type="EMBL" id="JAQQWE010000006">
    <property type="protein sequence ID" value="KAK7947910.1"/>
    <property type="molecule type" value="Genomic_DNA"/>
</dbReference>
<evidence type="ECO:0000256" key="1">
    <source>
        <dbReference type="SAM" id="Phobius"/>
    </source>
</evidence>
<evidence type="ECO:0000313" key="3">
    <source>
        <dbReference type="Proteomes" id="UP001391051"/>
    </source>
</evidence>